<keyword evidence="1" id="KW-1133">Transmembrane helix</keyword>
<feature type="transmembrane region" description="Helical" evidence="1">
    <location>
        <begin position="42"/>
        <end position="59"/>
    </location>
</feature>
<dbReference type="Proteomes" id="UP000319335">
    <property type="component" value="Unassembled WGS sequence"/>
</dbReference>
<sequence length="169" mass="19854">MVDSSNEEMFSNEWIRKWTWRDTLDRIQYIDTIIAQIVKDTILLNTVFFAIYGSLFYSYCSLNSSSSSQNMLLLGMVIISMAMILLNGMSSFNLALQENARQWYFHIFPVSFPLFDPPKWLDKDVDDIYKMDPRISNIEKIINHPIIIDKKKNEEYGYSVTPKKLEIDN</sequence>
<gene>
    <name evidence="2" type="ORF">FKV42_01435</name>
</gene>
<comment type="caution">
    <text evidence="2">The sequence shown here is derived from an EMBL/GenBank/DDBJ whole genome shotgun (WGS) entry which is preliminary data.</text>
</comment>
<name>A0A7Z8KQV2_9EURY</name>
<feature type="transmembrane region" description="Helical" evidence="1">
    <location>
        <begin position="71"/>
        <end position="96"/>
    </location>
</feature>
<dbReference type="RefSeq" id="WP_154808460.1">
    <property type="nucleotide sequence ID" value="NZ_VIAQ01000006.1"/>
</dbReference>
<protein>
    <submittedName>
        <fullName evidence="2">Uncharacterized protein</fullName>
    </submittedName>
</protein>
<organism evidence="2 3">
    <name type="scientific">Methanolobus vulcani</name>
    <dbReference type="NCBI Taxonomy" id="38026"/>
    <lineage>
        <taxon>Archaea</taxon>
        <taxon>Methanobacteriati</taxon>
        <taxon>Methanobacteriota</taxon>
        <taxon>Stenosarchaea group</taxon>
        <taxon>Methanomicrobia</taxon>
        <taxon>Methanosarcinales</taxon>
        <taxon>Methanosarcinaceae</taxon>
        <taxon>Methanolobus</taxon>
    </lineage>
</organism>
<keyword evidence="1" id="KW-0812">Transmembrane</keyword>
<dbReference type="AlphaFoldDB" id="A0A7Z8KQV2"/>
<evidence type="ECO:0000313" key="2">
    <source>
        <dbReference type="EMBL" id="TQD28356.1"/>
    </source>
</evidence>
<reference evidence="2 3" key="1">
    <citation type="submission" date="2019-06" db="EMBL/GenBank/DDBJ databases">
        <title>Draft genome sequence of Methanolobus vulcani B1d.</title>
        <authorList>
            <person name="Creighbaum A.J."/>
            <person name="Ticak T."/>
            <person name="Hariraju D."/>
            <person name="Arivett B.A."/>
            <person name="Ferguson D.J.Jr."/>
        </authorList>
    </citation>
    <scope>NUCLEOTIDE SEQUENCE [LARGE SCALE GENOMIC DNA]</scope>
    <source>
        <strain evidence="2 3">B1d</strain>
    </source>
</reference>
<keyword evidence="3" id="KW-1185">Reference proteome</keyword>
<keyword evidence="1" id="KW-0472">Membrane</keyword>
<evidence type="ECO:0000313" key="3">
    <source>
        <dbReference type="Proteomes" id="UP000319335"/>
    </source>
</evidence>
<evidence type="ECO:0000256" key="1">
    <source>
        <dbReference type="SAM" id="Phobius"/>
    </source>
</evidence>
<proteinExistence type="predicted"/>
<dbReference type="EMBL" id="VIAQ01000006">
    <property type="protein sequence ID" value="TQD28356.1"/>
    <property type="molecule type" value="Genomic_DNA"/>
</dbReference>
<accession>A0A7Z8KQV2</accession>